<keyword evidence="7" id="KW-1185">Reference proteome</keyword>
<keyword evidence="2" id="KW-0238">DNA-binding</keyword>
<dbReference type="InterPro" id="IPR018490">
    <property type="entry name" value="cNMP-bd_dom_sf"/>
</dbReference>
<dbReference type="CDD" id="cd00038">
    <property type="entry name" value="CAP_ED"/>
    <property type="match status" value="1"/>
</dbReference>
<keyword evidence="1" id="KW-0805">Transcription regulation</keyword>
<dbReference type="Proteomes" id="UP000604243">
    <property type="component" value="Unassembled WGS sequence"/>
</dbReference>
<dbReference type="PROSITE" id="PS50042">
    <property type="entry name" value="CNMP_BINDING_3"/>
    <property type="match status" value="1"/>
</dbReference>
<feature type="domain" description="HTH crp-type" evidence="5">
    <location>
        <begin position="156"/>
        <end position="230"/>
    </location>
</feature>
<dbReference type="Pfam" id="PF13545">
    <property type="entry name" value="HTH_Crp_2"/>
    <property type="match status" value="1"/>
</dbReference>
<dbReference type="InterPro" id="IPR000595">
    <property type="entry name" value="cNMP-bd_dom"/>
</dbReference>
<dbReference type="InterPro" id="IPR012318">
    <property type="entry name" value="HTH_CRP"/>
</dbReference>
<evidence type="ECO:0000256" key="1">
    <source>
        <dbReference type="ARBA" id="ARBA00023015"/>
    </source>
</evidence>
<evidence type="ECO:0000259" key="5">
    <source>
        <dbReference type="PROSITE" id="PS51063"/>
    </source>
</evidence>
<organism evidence="6 7">
    <name type="scientific">Kushneria pakistanensis</name>
    <dbReference type="NCBI Taxonomy" id="1508770"/>
    <lineage>
        <taxon>Bacteria</taxon>
        <taxon>Pseudomonadati</taxon>
        <taxon>Pseudomonadota</taxon>
        <taxon>Gammaproteobacteria</taxon>
        <taxon>Oceanospirillales</taxon>
        <taxon>Halomonadaceae</taxon>
        <taxon>Kushneria</taxon>
    </lineage>
</organism>
<dbReference type="InterPro" id="IPR036390">
    <property type="entry name" value="WH_DNA-bd_sf"/>
</dbReference>
<keyword evidence="3" id="KW-0804">Transcription</keyword>
<dbReference type="InterPro" id="IPR036388">
    <property type="entry name" value="WH-like_DNA-bd_sf"/>
</dbReference>
<dbReference type="SUPFAM" id="SSF46785">
    <property type="entry name" value="Winged helix' DNA-binding domain"/>
    <property type="match status" value="1"/>
</dbReference>
<reference evidence="7" key="1">
    <citation type="journal article" date="2019" name="Int. J. Syst. Evol. Microbiol.">
        <title>The Global Catalogue of Microorganisms (GCM) 10K type strain sequencing project: providing services to taxonomists for standard genome sequencing and annotation.</title>
        <authorList>
            <consortium name="The Broad Institute Genomics Platform"/>
            <consortium name="The Broad Institute Genome Sequencing Center for Infectious Disease"/>
            <person name="Wu L."/>
            <person name="Ma J."/>
        </authorList>
    </citation>
    <scope>NUCLEOTIDE SEQUENCE [LARGE SCALE GENOMIC DNA]</scope>
    <source>
        <strain evidence="7">KCTC 42082</strain>
    </source>
</reference>
<dbReference type="SUPFAM" id="SSF51206">
    <property type="entry name" value="cAMP-binding domain-like"/>
    <property type="match status" value="1"/>
</dbReference>
<dbReference type="PROSITE" id="PS51063">
    <property type="entry name" value="HTH_CRP_2"/>
    <property type="match status" value="1"/>
</dbReference>
<evidence type="ECO:0000256" key="2">
    <source>
        <dbReference type="ARBA" id="ARBA00023125"/>
    </source>
</evidence>
<comment type="caution">
    <text evidence="6">The sequence shown here is derived from an EMBL/GenBank/DDBJ whole genome shotgun (WGS) entry which is preliminary data.</text>
</comment>
<evidence type="ECO:0000256" key="3">
    <source>
        <dbReference type="ARBA" id="ARBA00023163"/>
    </source>
</evidence>
<protein>
    <submittedName>
        <fullName evidence="6">Crp/Fnr family transcriptional regulator</fullName>
    </submittedName>
</protein>
<feature type="domain" description="Cyclic nucleotide-binding" evidence="4">
    <location>
        <begin position="22"/>
        <end position="121"/>
    </location>
</feature>
<dbReference type="Gene3D" id="2.60.120.10">
    <property type="entry name" value="Jelly Rolls"/>
    <property type="match status" value="1"/>
</dbReference>
<dbReference type="EMBL" id="BMZM01000002">
    <property type="protein sequence ID" value="GHC25565.1"/>
    <property type="molecule type" value="Genomic_DNA"/>
</dbReference>
<dbReference type="Gene3D" id="1.10.10.10">
    <property type="entry name" value="Winged helix-like DNA-binding domain superfamily/Winged helix DNA-binding domain"/>
    <property type="match status" value="1"/>
</dbReference>
<dbReference type="Pfam" id="PF00027">
    <property type="entry name" value="cNMP_binding"/>
    <property type="match status" value="1"/>
</dbReference>
<dbReference type="InterPro" id="IPR014710">
    <property type="entry name" value="RmlC-like_jellyroll"/>
</dbReference>
<dbReference type="SMART" id="SM00419">
    <property type="entry name" value="HTH_CRP"/>
    <property type="match status" value="1"/>
</dbReference>
<accession>A0ABQ3FIA0</accession>
<sequence length="257" mass="28936">MDLFSRESMGKSMYSFINKMNFYACLTQAEKTAIQECVESKHLFAKGQTLAKAGERSDRIDIVTDGWAGRFKSAHDGTDQVISFILQGDHCEEISSVQSRLDHSIKALSDVRITRIDRQKLLTRIEPDSGLAQGLAWSSIVDKSIMGEWLLNVTRRPAAMRLAHLLCELFTRSFIIGKTEGNSMHFPLTQVALSEALGLSPVHLNRSLQLLRHEKLVTLCQKTLTITDWKQLAEFADFDNDYLHLNGKIPVSLRLAS</sequence>
<evidence type="ECO:0000313" key="7">
    <source>
        <dbReference type="Proteomes" id="UP000604243"/>
    </source>
</evidence>
<name>A0ABQ3FIA0_9GAMM</name>
<proteinExistence type="predicted"/>
<evidence type="ECO:0000259" key="4">
    <source>
        <dbReference type="PROSITE" id="PS50042"/>
    </source>
</evidence>
<evidence type="ECO:0000313" key="6">
    <source>
        <dbReference type="EMBL" id="GHC25565.1"/>
    </source>
</evidence>
<gene>
    <name evidence="6" type="ORF">GCM10010082_18090</name>
</gene>